<dbReference type="Pfam" id="PF11925">
    <property type="entry name" value="DUF3443"/>
    <property type="match status" value="1"/>
</dbReference>
<dbReference type="HOGENOM" id="CLU_036877_1_0_4"/>
<dbReference type="InterPro" id="IPR021847">
    <property type="entry name" value="DUF3443"/>
</dbReference>
<protein>
    <recommendedName>
        <fullName evidence="4">Lipoprotein</fullName>
    </recommendedName>
</protein>
<feature type="compositionally biased region" description="Polar residues" evidence="1">
    <location>
        <begin position="55"/>
        <end position="69"/>
    </location>
</feature>
<accession>B2TEF0</accession>
<evidence type="ECO:0000256" key="1">
    <source>
        <dbReference type="SAM" id="MobiDB-lite"/>
    </source>
</evidence>
<dbReference type="PROSITE" id="PS51257">
    <property type="entry name" value="PROKAR_LIPOPROTEIN"/>
    <property type="match status" value="1"/>
</dbReference>
<dbReference type="OrthoDB" id="5289858at2"/>
<feature type="region of interest" description="Disordered" evidence="1">
    <location>
        <begin position="28"/>
        <end position="91"/>
    </location>
</feature>
<feature type="compositionally biased region" description="Low complexity" evidence="1">
    <location>
        <begin position="31"/>
        <end position="50"/>
    </location>
</feature>
<reference evidence="2 3" key="1">
    <citation type="journal article" date="2011" name="J. Bacteriol.">
        <title>Complete genome sequence of the plant growth-promoting endophyte Burkholderia phytofirmans strain PsJN.</title>
        <authorList>
            <person name="Weilharter A."/>
            <person name="Mitter B."/>
            <person name="Shin M.V."/>
            <person name="Chain P.S."/>
            <person name="Nowak J."/>
            <person name="Sessitsch A."/>
        </authorList>
    </citation>
    <scope>NUCLEOTIDE SEQUENCE [LARGE SCALE GENOMIC DNA]</scope>
    <source>
        <strain evidence="3">DSM 17436 / LMG 22146 / PsJN</strain>
    </source>
</reference>
<dbReference type="KEGG" id="bpy:Bphyt_4087"/>
<evidence type="ECO:0000313" key="3">
    <source>
        <dbReference type="Proteomes" id="UP000001739"/>
    </source>
</evidence>
<dbReference type="eggNOG" id="ENOG502Z86S">
    <property type="taxonomic scope" value="Bacteria"/>
</dbReference>
<evidence type="ECO:0008006" key="4">
    <source>
        <dbReference type="Google" id="ProtNLM"/>
    </source>
</evidence>
<gene>
    <name evidence="2" type="ordered locus">Bphyt_4087</name>
</gene>
<dbReference type="AlphaFoldDB" id="B2TEF0"/>
<dbReference type="STRING" id="398527.Bphyt_4087"/>
<sequence length="446" mass="44524" precursor="true">MRKIARIIAAALGLGLALGLAGCGGGGGGSSSNSTANAPANAPVAASAPAGPGGTMSNPSTGDSSSNTLAVDASAVPTPVGPGNTMSVTVSGTGIHNQPMVSVKLCAPGSNASTSCTTIPNVIVDTASFGLRLVRSAIPTSTFNALTAETDQSSGLPLAECALFGSGYAWGSVHLADIGLSSEVAASVPIQVIGDSALTIAAPSECQVGRPLAAASDLGANGILGIGVSPVDCGSQCALTVLSQFYYTNAGNAVSVPVSKQISNPVARFAQDNNGVILEMAQVSDSGSATAQGTLVFGIDTQANNVLNGTGAPIFRTDLNGDFTSSYGGTTFTQTFFDSGSTVMFFPDTTIPRDTSSGYYIPTATVGRTSTLIGTNPASVSLGFNIANGATLTSSGNNAFNNLGIYMTRQFDFGLPFFYGRHVYYGISGRASSGGGTGPYVAYVSS</sequence>
<proteinExistence type="predicted"/>
<organism evidence="2 3">
    <name type="scientific">Paraburkholderia phytofirmans (strain DSM 17436 / LMG 22146 / PsJN)</name>
    <name type="common">Burkholderia phytofirmans</name>
    <dbReference type="NCBI Taxonomy" id="398527"/>
    <lineage>
        <taxon>Bacteria</taxon>
        <taxon>Pseudomonadati</taxon>
        <taxon>Pseudomonadota</taxon>
        <taxon>Betaproteobacteria</taxon>
        <taxon>Burkholderiales</taxon>
        <taxon>Burkholderiaceae</taxon>
        <taxon>Paraburkholderia</taxon>
    </lineage>
</organism>
<dbReference type="EMBL" id="CP001053">
    <property type="protein sequence ID" value="ACD18471.1"/>
    <property type="molecule type" value="Genomic_DNA"/>
</dbReference>
<evidence type="ECO:0000313" key="2">
    <source>
        <dbReference type="EMBL" id="ACD18471.1"/>
    </source>
</evidence>
<name>B2TEF0_PARPJ</name>
<dbReference type="Proteomes" id="UP000001739">
    <property type="component" value="Chromosome 2"/>
</dbReference>